<dbReference type="SMART" id="SM00387">
    <property type="entry name" value="HATPase_c"/>
    <property type="match status" value="1"/>
</dbReference>
<evidence type="ECO:0000256" key="2">
    <source>
        <dbReference type="ARBA" id="ARBA00004651"/>
    </source>
</evidence>
<dbReference type="GO" id="GO:0005886">
    <property type="term" value="C:plasma membrane"/>
    <property type="evidence" value="ECO:0007669"/>
    <property type="project" value="UniProtKB-SubCell"/>
</dbReference>
<dbReference type="CDD" id="cd06225">
    <property type="entry name" value="HAMP"/>
    <property type="match status" value="1"/>
</dbReference>
<protein>
    <recommendedName>
        <fullName evidence="3">histidine kinase</fullName>
        <ecNumber evidence="3">2.7.13.3</ecNumber>
    </recommendedName>
</protein>
<comment type="catalytic activity">
    <reaction evidence="1">
        <text>ATP + protein L-histidine = ADP + protein N-phospho-L-histidine.</text>
        <dbReference type="EC" id="2.7.13.3"/>
    </reaction>
</comment>
<keyword evidence="5 12" id="KW-0597">Phosphoprotein</keyword>
<evidence type="ECO:0000256" key="9">
    <source>
        <dbReference type="ARBA" id="ARBA00022840"/>
    </source>
</evidence>
<dbReference type="Gene3D" id="3.30.565.10">
    <property type="entry name" value="Histidine kinase-like ATPase, C-terminal domain"/>
    <property type="match status" value="1"/>
</dbReference>
<dbReference type="PRINTS" id="PR00344">
    <property type="entry name" value="BCTRLSENSOR"/>
</dbReference>
<evidence type="ECO:0000259" key="14">
    <source>
        <dbReference type="PROSITE" id="PS50109"/>
    </source>
</evidence>
<keyword evidence="13" id="KW-0812">Transmembrane</keyword>
<evidence type="ECO:0000259" key="15">
    <source>
        <dbReference type="PROSITE" id="PS50110"/>
    </source>
</evidence>
<evidence type="ECO:0000256" key="5">
    <source>
        <dbReference type="ARBA" id="ARBA00022553"/>
    </source>
</evidence>
<dbReference type="Pfam" id="PF00672">
    <property type="entry name" value="HAMP"/>
    <property type="match status" value="1"/>
</dbReference>
<dbReference type="InterPro" id="IPR004358">
    <property type="entry name" value="Sig_transdc_His_kin-like_C"/>
</dbReference>
<name>A0A7X2H5T2_9BACL</name>
<evidence type="ECO:0000256" key="4">
    <source>
        <dbReference type="ARBA" id="ARBA00022475"/>
    </source>
</evidence>
<keyword evidence="11 13" id="KW-0472">Membrane</keyword>
<feature type="transmembrane region" description="Helical" evidence="13">
    <location>
        <begin position="97"/>
        <end position="115"/>
    </location>
</feature>
<evidence type="ECO:0000313" key="18">
    <source>
        <dbReference type="Proteomes" id="UP000463051"/>
    </source>
</evidence>
<keyword evidence="6" id="KW-0808">Transferase</keyword>
<dbReference type="Pfam" id="PF00072">
    <property type="entry name" value="Response_reg"/>
    <property type="match status" value="1"/>
</dbReference>
<feature type="domain" description="HAMP" evidence="16">
    <location>
        <begin position="113"/>
        <end position="165"/>
    </location>
</feature>
<dbReference type="InterPro" id="IPR011006">
    <property type="entry name" value="CheY-like_superfamily"/>
</dbReference>
<keyword evidence="4" id="KW-1003">Cell membrane</keyword>
<evidence type="ECO:0000313" key="17">
    <source>
        <dbReference type="EMBL" id="MRN53975.1"/>
    </source>
</evidence>
<dbReference type="GO" id="GO:0005524">
    <property type="term" value="F:ATP binding"/>
    <property type="evidence" value="ECO:0007669"/>
    <property type="project" value="UniProtKB-KW"/>
</dbReference>
<evidence type="ECO:0000256" key="6">
    <source>
        <dbReference type="ARBA" id="ARBA00022679"/>
    </source>
</evidence>
<dbReference type="InterPro" id="IPR036890">
    <property type="entry name" value="HATPase_C_sf"/>
</dbReference>
<dbReference type="Gene3D" id="3.40.50.2300">
    <property type="match status" value="1"/>
</dbReference>
<dbReference type="SMART" id="SM00304">
    <property type="entry name" value="HAMP"/>
    <property type="match status" value="1"/>
</dbReference>
<evidence type="ECO:0000256" key="3">
    <source>
        <dbReference type="ARBA" id="ARBA00012438"/>
    </source>
</evidence>
<dbReference type="Pfam" id="PF02518">
    <property type="entry name" value="HATPase_c"/>
    <property type="match status" value="1"/>
</dbReference>
<feature type="domain" description="Response regulatory" evidence="15">
    <location>
        <begin position="3"/>
        <end position="115"/>
    </location>
</feature>
<dbReference type="EC" id="2.7.13.3" evidence="3"/>
<feature type="domain" description="Histidine kinase" evidence="14">
    <location>
        <begin position="180"/>
        <end position="394"/>
    </location>
</feature>
<evidence type="ECO:0000256" key="13">
    <source>
        <dbReference type="SAM" id="Phobius"/>
    </source>
</evidence>
<evidence type="ECO:0000256" key="8">
    <source>
        <dbReference type="ARBA" id="ARBA00022777"/>
    </source>
</evidence>
<dbReference type="Pfam" id="PF00512">
    <property type="entry name" value="HisKA"/>
    <property type="match status" value="1"/>
</dbReference>
<evidence type="ECO:0000256" key="11">
    <source>
        <dbReference type="ARBA" id="ARBA00023136"/>
    </source>
</evidence>
<dbReference type="Gene3D" id="6.10.340.10">
    <property type="match status" value="1"/>
</dbReference>
<dbReference type="SUPFAM" id="SSF47384">
    <property type="entry name" value="Homodimeric domain of signal transducing histidine kinase"/>
    <property type="match status" value="1"/>
</dbReference>
<comment type="subcellular location">
    <subcellularLocation>
        <location evidence="2">Cell membrane</location>
        <topology evidence="2">Multi-pass membrane protein</topology>
    </subcellularLocation>
</comment>
<keyword evidence="8" id="KW-0418">Kinase</keyword>
<evidence type="ECO:0000259" key="16">
    <source>
        <dbReference type="PROSITE" id="PS50885"/>
    </source>
</evidence>
<dbReference type="PANTHER" id="PTHR43547:SF2">
    <property type="entry name" value="HYBRID SIGNAL TRANSDUCTION HISTIDINE KINASE C"/>
    <property type="match status" value="1"/>
</dbReference>
<dbReference type="PROSITE" id="PS50885">
    <property type="entry name" value="HAMP"/>
    <property type="match status" value="1"/>
</dbReference>
<accession>A0A7X2H5T2</accession>
<keyword evidence="9" id="KW-0067">ATP-binding</keyword>
<proteinExistence type="predicted"/>
<dbReference type="PROSITE" id="PS50109">
    <property type="entry name" value="HIS_KIN"/>
    <property type="match status" value="1"/>
</dbReference>
<comment type="caution">
    <text evidence="17">The sequence shown here is derived from an EMBL/GenBank/DDBJ whole genome shotgun (WGS) entry which is preliminary data.</text>
</comment>
<dbReference type="InterPro" id="IPR003661">
    <property type="entry name" value="HisK_dim/P_dom"/>
</dbReference>
<evidence type="ECO:0000256" key="10">
    <source>
        <dbReference type="ARBA" id="ARBA00023012"/>
    </source>
</evidence>
<dbReference type="AlphaFoldDB" id="A0A7X2H5T2"/>
<dbReference type="SUPFAM" id="SSF158472">
    <property type="entry name" value="HAMP domain-like"/>
    <property type="match status" value="1"/>
</dbReference>
<dbReference type="Proteomes" id="UP000463051">
    <property type="component" value="Unassembled WGS sequence"/>
</dbReference>
<gene>
    <name evidence="17" type="ORF">GJB61_13395</name>
</gene>
<dbReference type="InterPro" id="IPR036097">
    <property type="entry name" value="HisK_dim/P_sf"/>
</dbReference>
<dbReference type="InterPro" id="IPR003594">
    <property type="entry name" value="HATPase_dom"/>
</dbReference>
<dbReference type="CDD" id="cd17574">
    <property type="entry name" value="REC_OmpR"/>
    <property type="match status" value="1"/>
</dbReference>
<dbReference type="SUPFAM" id="SSF52172">
    <property type="entry name" value="CheY-like"/>
    <property type="match status" value="1"/>
</dbReference>
<dbReference type="CDD" id="cd00082">
    <property type="entry name" value="HisKA"/>
    <property type="match status" value="1"/>
</dbReference>
<feature type="modified residue" description="4-aspartylphosphate" evidence="12">
    <location>
        <position position="52"/>
    </location>
</feature>
<reference evidence="17 18" key="1">
    <citation type="submission" date="2019-11" db="EMBL/GenBank/DDBJ databases">
        <title>Paenibacillus monticola sp. nov., a novel PGPR strain isolated from mountain sample in China.</title>
        <authorList>
            <person name="Zhao Q."/>
            <person name="Li H.-P."/>
            <person name="Zhang J.-L."/>
        </authorList>
    </citation>
    <scope>NUCLEOTIDE SEQUENCE [LARGE SCALE GENOMIC DNA]</scope>
    <source>
        <strain evidence="17 18">LC-T2</strain>
    </source>
</reference>
<organism evidence="17 18">
    <name type="scientific">Paenibacillus monticola</name>
    <dbReference type="NCBI Taxonomy" id="2666075"/>
    <lineage>
        <taxon>Bacteria</taxon>
        <taxon>Bacillati</taxon>
        <taxon>Bacillota</taxon>
        <taxon>Bacilli</taxon>
        <taxon>Bacillales</taxon>
        <taxon>Paenibacillaceae</taxon>
        <taxon>Paenibacillus</taxon>
    </lineage>
</organism>
<dbReference type="EMBL" id="WJXB01000004">
    <property type="protein sequence ID" value="MRN53975.1"/>
    <property type="molecule type" value="Genomic_DNA"/>
</dbReference>
<keyword evidence="7" id="KW-0547">Nucleotide-binding</keyword>
<evidence type="ECO:0000256" key="12">
    <source>
        <dbReference type="PROSITE-ProRule" id="PRU00169"/>
    </source>
</evidence>
<keyword evidence="13" id="KW-1133">Transmembrane helix</keyword>
<evidence type="ECO:0000256" key="7">
    <source>
        <dbReference type="ARBA" id="ARBA00022741"/>
    </source>
</evidence>
<sequence length="395" mass="44498">MEKILIVEDDQAISDLIQTNLDIAGYASKQVFNGSEALEHINTYAPDLVLLDINMPDQDGFEIMSKLEPGGILVIFLTARNSITDKVKGLKLGADDYIVITLILAVGLYLMIWYLTRSVRSLTKSAQTITRGDYSQRVSVLSNDEIGILAQNFNQMADAVEDKVDELEVLARQRQNFIDYLTHELKTPLTSIIGYADLLRTTKYNEAVYFKALNYIYSEGKRLESLSFKLMDLILVGKEKPILEMEEITPLCVAIEEALKPRLEKSDIELVVSVEPHKLMIEKDLFILLCTNLLDNAMKASTEGSRIFFRGYSDSDRFYVFEVEDEGIGIPEQDVPHIFEPFFMVDKTQSKSHHSAGLGLAICSEIITLHDGKIEITSRLNIGTKVKLLFPISNN</sequence>
<dbReference type="InterPro" id="IPR001789">
    <property type="entry name" value="Sig_transdc_resp-reg_receiver"/>
</dbReference>
<dbReference type="InterPro" id="IPR003660">
    <property type="entry name" value="HAMP_dom"/>
</dbReference>
<keyword evidence="10" id="KW-0902">Two-component regulatory system</keyword>
<keyword evidence="18" id="KW-1185">Reference proteome</keyword>
<dbReference type="RefSeq" id="WP_154119001.1">
    <property type="nucleotide sequence ID" value="NZ_WJXB01000004.1"/>
</dbReference>
<dbReference type="CDD" id="cd00075">
    <property type="entry name" value="HATPase"/>
    <property type="match status" value="1"/>
</dbReference>
<dbReference type="SUPFAM" id="SSF55874">
    <property type="entry name" value="ATPase domain of HSP90 chaperone/DNA topoisomerase II/histidine kinase"/>
    <property type="match status" value="1"/>
</dbReference>
<evidence type="ECO:0000256" key="1">
    <source>
        <dbReference type="ARBA" id="ARBA00000085"/>
    </source>
</evidence>
<dbReference type="PANTHER" id="PTHR43547">
    <property type="entry name" value="TWO-COMPONENT HISTIDINE KINASE"/>
    <property type="match status" value="1"/>
</dbReference>
<dbReference type="InterPro" id="IPR005467">
    <property type="entry name" value="His_kinase_dom"/>
</dbReference>
<dbReference type="PROSITE" id="PS50110">
    <property type="entry name" value="RESPONSE_REGULATORY"/>
    <property type="match status" value="1"/>
</dbReference>
<dbReference type="SMART" id="SM00448">
    <property type="entry name" value="REC"/>
    <property type="match status" value="1"/>
</dbReference>
<dbReference type="GO" id="GO:0000155">
    <property type="term" value="F:phosphorelay sensor kinase activity"/>
    <property type="evidence" value="ECO:0007669"/>
    <property type="project" value="InterPro"/>
</dbReference>
<dbReference type="SMART" id="SM00388">
    <property type="entry name" value="HisKA"/>
    <property type="match status" value="1"/>
</dbReference>
<dbReference type="Gene3D" id="1.10.287.130">
    <property type="match status" value="1"/>
</dbReference>